<feature type="region of interest" description="Disordered" evidence="1">
    <location>
        <begin position="1"/>
        <end position="28"/>
    </location>
</feature>
<gene>
    <name evidence="2" type="ORF">ABID14_000243</name>
</gene>
<evidence type="ECO:0008006" key="4">
    <source>
        <dbReference type="Google" id="ProtNLM"/>
    </source>
</evidence>
<evidence type="ECO:0000313" key="3">
    <source>
        <dbReference type="Proteomes" id="UP001549162"/>
    </source>
</evidence>
<organism evidence="2 3">
    <name type="scientific">Peptoniphilus olsenii</name>
    <dbReference type="NCBI Taxonomy" id="411570"/>
    <lineage>
        <taxon>Bacteria</taxon>
        <taxon>Bacillati</taxon>
        <taxon>Bacillota</taxon>
        <taxon>Tissierellia</taxon>
        <taxon>Tissierellales</taxon>
        <taxon>Peptoniphilaceae</taxon>
        <taxon>Peptoniphilus</taxon>
    </lineage>
</organism>
<keyword evidence="3" id="KW-1185">Reference proteome</keyword>
<protein>
    <recommendedName>
        <fullName evidence="4">DUF3892 domain-containing protein</fullName>
    </recommendedName>
</protein>
<dbReference type="RefSeq" id="WP_354366628.1">
    <property type="nucleotide sequence ID" value="NZ_JBEPMA010000001.1"/>
</dbReference>
<dbReference type="EMBL" id="JBEPMA010000001">
    <property type="protein sequence ID" value="MET3616623.1"/>
    <property type="molecule type" value="Genomic_DNA"/>
</dbReference>
<name>A0ABV2J7K5_9FIRM</name>
<reference evidence="2 3" key="1">
    <citation type="submission" date="2024-06" db="EMBL/GenBank/DDBJ databases">
        <title>Genomic Encyclopedia of Type Strains, Phase IV (KMG-IV): sequencing the most valuable type-strain genomes for metagenomic binning, comparative biology and taxonomic classification.</title>
        <authorList>
            <person name="Goeker M."/>
        </authorList>
    </citation>
    <scope>NUCLEOTIDE SEQUENCE [LARGE SCALE GENOMIC DNA]</scope>
    <source>
        <strain evidence="2 3">DSM 21460</strain>
    </source>
</reference>
<evidence type="ECO:0000313" key="2">
    <source>
        <dbReference type="EMBL" id="MET3616623.1"/>
    </source>
</evidence>
<dbReference type="Proteomes" id="UP001549162">
    <property type="component" value="Unassembled WGS sequence"/>
</dbReference>
<sequence>MARKRVSVTSENPNGRNTTFHDNYNGKNMTRNQFVREIKSGNYDNYHVRVINGIETPVSNPDKSSNNNLD</sequence>
<proteinExistence type="predicted"/>
<feature type="compositionally biased region" description="Polar residues" evidence="1">
    <location>
        <begin position="7"/>
        <end position="28"/>
    </location>
</feature>
<evidence type="ECO:0000256" key="1">
    <source>
        <dbReference type="SAM" id="MobiDB-lite"/>
    </source>
</evidence>
<comment type="caution">
    <text evidence="2">The sequence shown here is derived from an EMBL/GenBank/DDBJ whole genome shotgun (WGS) entry which is preliminary data.</text>
</comment>
<accession>A0ABV2J7K5</accession>